<dbReference type="SMART" id="SM00091">
    <property type="entry name" value="PAS"/>
    <property type="match status" value="4"/>
</dbReference>
<feature type="region of interest" description="Disordered" evidence="7">
    <location>
        <begin position="233"/>
        <end position="290"/>
    </location>
</feature>
<dbReference type="EC" id="2.7.13.3" evidence="2"/>
<dbReference type="PROSITE" id="PS50109">
    <property type="entry name" value="HIS_KIN"/>
    <property type="match status" value="1"/>
</dbReference>
<evidence type="ECO:0000256" key="4">
    <source>
        <dbReference type="ARBA" id="ARBA00022679"/>
    </source>
</evidence>
<comment type="catalytic activity">
    <reaction evidence="1">
        <text>ATP + protein L-histidine = ADP + protein N-phospho-L-histidine.</text>
        <dbReference type="EC" id="2.7.13.3"/>
    </reaction>
</comment>
<dbReference type="SUPFAM" id="SSF55874">
    <property type="entry name" value="ATPase domain of HSP90 chaperone/DNA topoisomerase II/histidine kinase"/>
    <property type="match status" value="1"/>
</dbReference>
<feature type="compositionally biased region" description="Low complexity" evidence="7">
    <location>
        <begin position="266"/>
        <end position="281"/>
    </location>
</feature>
<feature type="compositionally biased region" description="Low complexity" evidence="7">
    <location>
        <begin position="600"/>
        <end position="611"/>
    </location>
</feature>
<keyword evidence="3" id="KW-0597">Phosphoprotein</keyword>
<dbReference type="SMART" id="SM00387">
    <property type="entry name" value="HATPase_c"/>
    <property type="match status" value="1"/>
</dbReference>
<dbReference type="Pfam" id="PF02518">
    <property type="entry name" value="HATPase_c"/>
    <property type="match status" value="1"/>
</dbReference>
<gene>
    <name evidence="10" type="primary">pdhS</name>
    <name evidence="10" type="ORF">NCTC13350_00710</name>
</gene>
<dbReference type="Pfam" id="PF13188">
    <property type="entry name" value="PAS_8"/>
    <property type="match status" value="1"/>
</dbReference>
<keyword evidence="5 10" id="KW-0418">Kinase</keyword>
<keyword evidence="4 10" id="KW-0808">Transferase</keyword>
<sequence>MDEHLTTFLELGSLAPVARLAGSGRPAWIWNAAADSILWANAAGAAFFDASSAEDLGQVPGLERSQARPHLARIAAEGPVGKPVLERLRFYKGLRAILLTCQCQRLELPDGSYGALIAAVDGAEAPGDALAAYASLLQGPEHSAFMLDANGTVLAAAGVLGARLTAGEAAGFEPDTGTLMIAGAFHDALRLPLADGRSLMLVDDQPLELDAPDEVKTAAAIVEAAGTEAVELAAEEGARSGEAAPEEAAEAAAPQSVEEPVSVSGAPATEATEAPVEDAPASETPARFEPRERSVRFAWKMDVDQRFTFVSPEFTDALGPDAGAITGMTWAEVTERFGLDPRGSIARALLRRDTWSGKTLDWPVDGGRLRVPVDMAALPAFDRRRVFEGYRGFGVVRLGDAEPQAGVPAQAMPLATEAAESPEPAAAEPAAVEPVIETASVAAPVPEAGAVVALPEVILAPALELADEAAGETAPEDVEAVAEDEAEEAAPVADEAVEPELEAEAVSAAEETDQPEEDEAPEEDARPQAVASAAHSWIEDIKATTAARKAEAPREADLFGDAPKVGITGDQPLKPKEIEKAVRTLAREFDAAVERRAAAREAANAAASAEPRAYRQKVEDTLPEDAAAQAAPEEAAPQAEATVQEAAPEALALPDTGFAAGEEAVDAAEDVTVFEAEGDAETASETEAAEAQDEPALEEDADVRQDETPAPVADEAGDSVAGEVAEAAPAADDFAALEEAMQIATAEAQAEPEAEPESEAAAVAEPQPEPAAQPRPDSRVVPFTGKPTRVVPVDASRLTKPERAAFRKIAEALGARLEGDFGLDDDTEEEIAEAAARLRPVAPPAAPVDPRLLDRLPIGIAIVRDREVLYTNETLLALLGYPNLEALDEAGGFEALFAGPDHLPGDRLEGTLDETMKLRLADGRLKPVFARMHTVPWNGGRGLMVSIIECRQPPAGEASPAPAAAAVAAQPSGIPAHVERELARAREQIAEMDTILETATDGVLLLDRFGTILKANGSAEALFGAARVDITGAPLTEFLAPESHRSALDYLDGLSRNGVASVLNDGREVIGRVSSGGLIPLFMTIGRLGQGNDTLKFCAVLRDITQWKAAEEELTKAKRQAETASSQKSDFLAKISHEIRTPLNAIIGFSEVMMEERFGAIGNERYKEYLKDIRTSGSHIMSLINDLLDLSKIEAGKMDLTFAAVSVNEIVRECVALMQPQANRERVIIRASLPATVPNVVADLRSLRQIVLNLLSNAIKFNRSGGQVIVSSALEPTGEVALRVRDTGTGMNAKDLAAALEPFRQLHTARPGSGTGLGLPLTKALVEANRAAFRIDSVPDQGTLVEIIFPPQRVLAE</sequence>
<proteinExistence type="predicted"/>
<dbReference type="GO" id="GO:0009927">
    <property type="term" value="F:histidine phosphotransfer kinase activity"/>
    <property type="evidence" value="ECO:0007669"/>
    <property type="project" value="TreeGrafter"/>
</dbReference>
<dbReference type="Pfam" id="PF00512">
    <property type="entry name" value="HisKA"/>
    <property type="match status" value="1"/>
</dbReference>
<feature type="region of interest" description="Disordered" evidence="7">
    <location>
        <begin position="597"/>
        <end position="719"/>
    </location>
</feature>
<dbReference type="Gene3D" id="3.30.450.20">
    <property type="entry name" value="PAS domain"/>
    <property type="match status" value="1"/>
</dbReference>
<dbReference type="PROSITE" id="PS50112">
    <property type="entry name" value="PAS"/>
    <property type="match status" value="1"/>
</dbReference>
<feature type="compositionally biased region" description="Acidic residues" evidence="7">
    <location>
        <begin position="468"/>
        <end position="488"/>
    </location>
</feature>
<feature type="region of interest" description="Disordered" evidence="7">
    <location>
        <begin position="745"/>
        <end position="786"/>
    </location>
</feature>
<dbReference type="CDD" id="cd00082">
    <property type="entry name" value="HisKA"/>
    <property type="match status" value="1"/>
</dbReference>
<dbReference type="GO" id="GO:0005886">
    <property type="term" value="C:plasma membrane"/>
    <property type="evidence" value="ECO:0007669"/>
    <property type="project" value="TreeGrafter"/>
</dbReference>
<feature type="compositionally biased region" description="Basic and acidic residues" evidence="7">
    <location>
        <begin position="537"/>
        <end position="557"/>
    </location>
</feature>
<feature type="domain" description="PAS" evidence="9">
    <location>
        <begin position="988"/>
        <end position="1058"/>
    </location>
</feature>
<dbReference type="InterPro" id="IPR036097">
    <property type="entry name" value="HisK_dim/P_sf"/>
</dbReference>
<evidence type="ECO:0000256" key="3">
    <source>
        <dbReference type="ARBA" id="ARBA00022553"/>
    </source>
</evidence>
<evidence type="ECO:0000256" key="5">
    <source>
        <dbReference type="ARBA" id="ARBA00022777"/>
    </source>
</evidence>
<dbReference type="PANTHER" id="PTHR43047">
    <property type="entry name" value="TWO-COMPONENT HISTIDINE PROTEIN KINASE"/>
    <property type="match status" value="1"/>
</dbReference>
<dbReference type="EMBL" id="UGSK01000001">
    <property type="protein sequence ID" value="SUA99808.1"/>
    <property type="molecule type" value="Genomic_DNA"/>
</dbReference>
<dbReference type="PANTHER" id="PTHR43047:SF72">
    <property type="entry name" value="OSMOSENSING HISTIDINE PROTEIN KINASE SLN1"/>
    <property type="match status" value="1"/>
</dbReference>
<name>A0A378ZRU0_9HYPH</name>
<dbReference type="Pfam" id="PF00989">
    <property type="entry name" value="PAS"/>
    <property type="match status" value="1"/>
</dbReference>
<dbReference type="SMART" id="SM00388">
    <property type="entry name" value="HisKA"/>
    <property type="match status" value="1"/>
</dbReference>
<dbReference type="SUPFAM" id="SSF55785">
    <property type="entry name" value="PYP-like sensor domain (PAS domain)"/>
    <property type="match status" value="1"/>
</dbReference>
<evidence type="ECO:0000313" key="10">
    <source>
        <dbReference type="EMBL" id="SUA99808.1"/>
    </source>
</evidence>
<dbReference type="InterPro" id="IPR013767">
    <property type="entry name" value="PAS_fold"/>
</dbReference>
<feature type="compositionally biased region" description="Acidic residues" evidence="7">
    <location>
        <begin position="510"/>
        <end position="522"/>
    </location>
</feature>
<evidence type="ECO:0000256" key="2">
    <source>
        <dbReference type="ARBA" id="ARBA00012438"/>
    </source>
</evidence>
<dbReference type="InterPro" id="IPR003661">
    <property type="entry name" value="HisK_dim/P_dom"/>
</dbReference>
<dbReference type="InterPro" id="IPR004358">
    <property type="entry name" value="Sig_transdc_His_kin-like_C"/>
</dbReference>
<dbReference type="InterPro" id="IPR036890">
    <property type="entry name" value="HATPase_C_sf"/>
</dbReference>
<dbReference type="Gene3D" id="1.10.287.130">
    <property type="match status" value="1"/>
</dbReference>
<accession>A0A378ZRU0</accession>
<evidence type="ECO:0000256" key="7">
    <source>
        <dbReference type="SAM" id="MobiDB-lite"/>
    </source>
</evidence>
<keyword evidence="6" id="KW-0902">Two-component regulatory system</keyword>
<dbReference type="Gene3D" id="3.30.565.10">
    <property type="entry name" value="Histidine kinase-like ATPase, C-terminal domain"/>
    <property type="match status" value="1"/>
</dbReference>
<dbReference type="InterPro" id="IPR035965">
    <property type="entry name" value="PAS-like_dom_sf"/>
</dbReference>
<reference evidence="10 11" key="1">
    <citation type="submission" date="2018-06" db="EMBL/GenBank/DDBJ databases">
        <authorList>
            <consortium name="Pathogen Informatics"/>
            <person name="Doyle S."/>
        </authorList>
    </citation>
    <scope>NUCLEOTIDE SEQUENCE [LARGE SCALE GENOMIC DNA]</scope>
    <source>
        <strain evidence="10 11">NCTC13350</strain>
    </source>
</reference>
<dbReference type="InterPro" id="IPR000014">
    <property type="entry name" value="PAS"/>
</dbReference>
<evidence type="ECO:0000259" key="8">
    <source>
        <dbReference type="PROSITE" id="PS50109"/>
    </source>
</evidence>
<dbReference type="GO" id="GO:0006355">
    <property type="term" value="P:regulation of DNA-templated transcription"/>
    <property type="evidence" value="ECO:0007669"/>
    <property type="project" value="InterPro"/>
</dbReference>
<dbReference type="OrthoDB" id="9801651at2"/>
<evidence type="ECO:0000313" key="11">
    <source>
        <dbReference type="Proteomes" id="UP000255000"/>
    </source>
</evidence>
<protein>
    <recommendedName>
        <fullName evidence="2">histidine kinase</fullName>
        <ecNumber evidence="2">2.7.13.3</ecNumber>
    </recommendedName>
</protein>
<dbReference type="FunFam" id="1.10.287.130:FF:000001">
    <property type="entry name" value="Two-component sensor histidine kinase"/>
    <property type="match status" value="1"/>
</dbReference>
<evidence type="ECO:0000256" key="6">
    <source>
        <dbReference type="ARBA" id="ARBA00023012"/>
    </source>
</evidence>
<feature type="compositionally biased region" description="Low complexity" evidence="7">
    <location>
        <begin position="250"/>
        <end position="259"/>
    </location>
</feature>
<dbReference type="InterPro" id="IPR003594">
    <property type="entry name" value="HATPase_dom"/>
</dbReference>
<evidence type="ECO:0000256" key="1">
    <source>
        <dbReference type="ARBA" id="ARBA00000085"/>
    </source>
</evidence>
<dbReference type="Proteomes" id="UP000255000">
    <property type="component" value="Unassembled WGS sequence"/>
</dbReference>
<dbReference type="PRINTS" id="PR00344">
    <property type="entry name" value="BCTRLSENSOR"/>
</dbReference>
<dbReference type="CDD" id="cd00130">
    <property type="entry name" value="PAS"/>
    <property type="match status" value="1"/>
</dbReference>
<dbReference type="InterPro" id="IPR005467">
    <property type="entry name" value="His_kinase_dom"/>
</dbReference>
<feature type="region of interest" description="Disordered" evidence="7">
    <location>
        <begin position="468"/>
        <end position="572"/>
    </location>
</feature>
<organism evidence="10 11">
    <name type="scientific">Pannonibacter phragmitetus</name>
    <dbReference type="NCBI Taxonomy" id="121719"/>
    <lineage>
        <taxon>Bacteria</taxon>
        <taxon>Pseudomonadati</taxon>
        <taxon>Pseudomonadota</taxon>
        <taxon>Alphaproteobacteria</taxon>
        <taxon>Hyphomicrobiales</taxon>
        <taxon>Stappiaceae</taxon>
        <taxon>Pannonibacter</taxon>
    </lineage>
</organism>
<dbReference type="NCBIfam" id="TIGR00229">
    <property type="entry name" value="sensory_box"/>
    <property type="match status" value="1"/>
</dbReference>
<dbReference type="SUPFAM" id="SSF47384">
    <property type="entry name" value="Homodimeric domain of signal transducing histidine kinase"/>
    <property type="match status" value="1"/>
</dbReference>
<feature type="compositionally biased region" description="Acidic residues" evidence="7">
    <location>
        <begin position="676"/>
        <end position="701"/>
    </location>
</feature>
<feature type="domain" description="Histidine kinase" evidence="8">
    <location>
        <begin position="1134"/>
        <end position="1353"/>
    </location>
</feature>
<dbReference type="GO" id="GO:0000155">
    <property type="term" value="F:phosphorelay sensor kinase activity"/>
    <property type="evidence" value="ECO:0007669"/>
    <property type="project" value="InterPro"/>
</dbReference>
<evidence type="ECO:0000259" key="9">
    <source>
        <dbReference type="PROSITE" id="PS50112"/>
    </source>
</evidence>
<feature type="compositionally biased region" description="Low complexity" evidence="7">
    <location>
        <begin position="624"/>
        <end position="650"/>
    </location>
</feature>
<dbReference type="RefSeq" id="WP_019963235.1">
    <property type="nucleotide sequence ID" value="NZ_UGSK01000001.1"/>
</dbReference>